<evidence type="ECO:0000313" key="2">
    <source>
        <dbReference type="Proteomes" id="UP000245880"/>
    </source>
</evidence>
<dbReference type="RefSeq" id="WP_109674167.1">
    <property type="nucleotide sequence ID" value="NZ_QGDT01000004.1"/>
</dbReference>
<gene>
    <name evidence="1" type="ORF">CLV98_104163</name>
</gene>
<dbReference type="OrthoDB" id="42373at2"/>
<evidence type="ECO:0000313" key="1">
    <source>
        <dbReference type="EMBL" id="PWJ58304.1"/>
    </source>
</evidence>
<comment type="caution">
    <text evidence="1">The sequence shown here is derived from an EMBL/GenBank/DDBJ whole genome shotgun (WGS) entry which is preliminary data.</text>
</comment>
<dbReference type="Gene3D" id="3.10.450.620">
    <property type="entry name" value="JHP933, nucleotidyltransferase-like core domain"/>
    <property type="match status" value="1"/>
</dbReference>
<dbReference type="Pfam" id="PF08843">
    <property type="entry name" value="AbiEii"/>
    <property type="match status" value="1"/>
</dbReference>
<dbReference type="GO" id="GO:0016740">
    <property type="term" value="F:transferase activity"/>
    <property type="evidence" value="ECO:0007669"/>
    <property type="project" value="UniProtKB-KW"/>
</dbReference>
<accession>A0A316AMK1</accession>
<dbReference type="InterPro" id="IPR014942">
    <property type="entry name" value="AbiEii"/>
</dbReference>
<organism evidence="1 2">
    <name type="scientific">Dyadobacter jejuensis</name>
    <dbReference type="NCBI Taxonomy" id="1082580"/>
    <lineage>
        <taxon>Bacteria</taxon>
        <taxon>Pseudomonadati</taxon>
        <taxon>Bacteroidota</taxon>
        <taxon>Cytophagia</taxon>
        <taxon>Cytophagales</taxon>
        <taxon>Spirosomataceae</taxon>
        <taxon>Dyadobacter</taxon>
    </lineage>
</organism>
<proteinExistence type="predicted"/>
<keyword evidence="1" id="KW-0808">Transferase</keyword>
<protein>
    <submittedName>
        <fullName evidence="1">Nucleotidyltransferase AbiEii toxin of type IV toxin-antitoxin system</fullName>
    </submittedName>
</protein>
<reference evidence="1 2" key="1">
    <citation type="submission" date="2018-03" db="EMBL/GenBank/DDBJ databases">
        <title>Genomic Encyclopedia of Archaeal and Bacterial Type Strains, Phase II (KMG-II): from individual species to whole genera.</title>
        <authorList>
            <person name="Goeker M."/>
        </authorList>
    </citation>
    <scope>NUCLEOTIDE SEQUENCE [LARGE SCALE GENOMIC DNA]</scope>
    <source>
        <strain evidence="1 2">DSM 100346</strain>
    </source>
</reference>
<dbReference type="EMBL" id="QGDT01000004">
    <property type="protein sequence ID" value="PWJ58304.1"/>
    <property type="molecule type" value="Genomic_DNA"/>
</dbReference>
<keyword evidence="2" id="KW-1185">Reference proteome</keyword>
<sequence>MIKEHCFTDEWLEGFKKQKDHKRIDKIILEKMIYALHLLERLKSNGLHFVFKGGTSLVLLLESGNRFSIDIDIISKTDRKELEDILQKVIDSSNFTSVELDEHRSYKPGVPKAHYKFKFDSARQGSGTILLDILIEDSIYPDVIEKPVITKWIETENETMVTMPSIDSITGDKLTAFAPNTIGIPYFKGKDQQPFSMEICKQLFDLSKLFENIQNMEVVAASFQVFAEHEIFYRKKGTQEAKLTPEMVLQDTIDTCIILAKRDSGNDDEKAKFKELQKGIIAFGTGFLIAGNFRIDDAIPASARIAYLVAKIKVNDLSPIIYYEGQDIKDLMIEDKDWTFLNKLKKQPDKSSFFYWFKTVELLTAKK</sequence>
<name>A0A316AMK1_9BACT</name>
<dbReference type="Proteomes" id="UP000245880">
    <property type="component" value="Unassembled WGS sequence"/>
</dbReference>
<dbReference type="AlphaFoldDB" id="A0A316AMK1"/>